<gene>
    <name evidence="10" type="ORF">FRACYDRAFT_192784</name>
</gene>
<evidence type="ECO:0000256" key="7">
    <source>
        <dbReference type="SAM" id="MobiDB-lite"/>
    </source>
</evidence>
<evidence type="ECO:0000259" key="9">
    <source>
        <dbReference type="Pfam" id="PF01494"/>
    </source>
</evidence>
<keyword evidence="4" id="KW-0521">NADP</keyword>
<feature type="domain" description="FAD-binding" evidence="9">
    <location>
        <begin position="425"/>
        <end position="463"/>
    </location>
</feature>
<dbReference type="EMBL" id="KV784368">
    <property type="protein sequence ID" value="OEU11337.1"/>
    <property type="molecule type" value="Genomic_DNA"/>
</dbReference>
<keyword evidence="11" id="KW-1185">Reference proteome</keyword>
<feature type="signal peptide" evidence="8">
    <location>
        <begin position="1"/>
        <end position="17"/>
    </location>
</feature>
<accession>A0A1E7EZP8</accession>
<evidence type="ECO:0000256" key="2">
    <source>
        <dbReference type="ARBA" id="ARBA00022630"/>
    </source>
</evidence>
<protein>
    <recommendedName>
        <fullName evidence="9">FAD-binding domain-containing protein</fullName>
    </recommendedName>
</protein>
<feature type="region of interest" description="Disordered" evidence="7">
    <location>
        <begin position="22"/>
        <end position="43"/>
    </location>
</feature>
<dbReference type="InParanoid" id="A0A1E7EZP8"/>
<keyword evidence="8" id="KW-0732">Signal</keyword>
<dbReference type="SUPFAM" id="SSF51905">
    <property type="entry name" value="FAD/NAD(P)-binding domain"/>
    <property type="match status" value="1"/>
</dbReference>
<feature type="compositionally biased region" description="Low complexity" evidence="7">
    <location>
        <begin position="29"/>
        <end position="41"/>
    </location>
</feature>
<dbReference type="Proteomes" id="UP000095751">
    <property type="component" value="Unassembled WGS sequence"/>
</dbReference>
<dbReference type="AlphaFoldDB" id="A0A1E7EZP8"/>
<dbReference type="Gene3D" id="3.50.50.60">
    <property type="entry name" value="FAD/NAD(P)-binding domain"/>
    <property type="match status" value="1"/>
</dbReference>
<evidence type="ECO:0000256" key="6">
    <source>
        <dbReference type="ARBA" id="ARBA00023033"/>
    </source>
</evidence>
<dbReference type="OrthoDB" id="10053569at2759"/>
<keyword evidence="3" id="KW-0274">FAD</keyword>
<dbReference type="InterPro" id="IPR036188">
    <property type="entry name" value="FAD/NAD-bd_sf"/>
</dbReference>
<organism evidence="10 11">
    <name type="scientific">Fragilariopsis cylindrus CCMP1102</name>
    <dbReference type="NCBI Taxonomy" id="635003"/>
    <lineage>
        <taxon>Eukaryota</taxon>
        <taxon>Sar</taxon>
        <taxon>Stramenopiles</taxon>
        <taxon>Ochrophyta</taxon>
        <taxon>Bacillariophyta</taxon>
        <taxon>Bacillariophyceae</taxon>
        <taxon>Bacillariophycidae</taxon>
        <taxon>Bacillariales</taxon>
        <taxon>Bacillariaceae</taxon>
        <taxon>Fragilariopsis</taxon>
    </lineage>
</organism>
<comment type="cofactor">
    <cofactor evidence="1">
        <name>FAD</name>
        <dbReference type="ChEBI" id="CHEBI:57692"/>
    </cofactor>
</comment>
<evidence type="ECO:0000256" key="4">
    <source>
        <dbReference type="ARBA" id="ARBA00022857"/>
    </source>
</evidence>
<reference evidence="10 11" key="1">
    <citation type="submission" date="2016-09" db="EMBL/GenBank/DDBJ databases">
        <title>Extensive genetic diversity and differential bi-allelic expression allows diatom success in the polar Southern Ocean.</title>
        <authorList>
            <consortium name="DOE Joint Genome Institute"/>
            <person name="Mock T."/>
            <person name="Otillar R.P."/>
            <person name="Strauss J."/>
            <person name="Dupont C."/>
            <person name="Frickenhaus S."/>
            <person name="Maumus F."/>
            <person name="Mcmullan M."/>
            <person name="Sanges R."/>
            <person name="Schmutz J."/>
            <person name="Toseland A."/>
            <person name="Valas R."/>
            <person name="Veluchamy A."/>
            <person name="Ward B.J."/>
            <person name="Allen A."/>
            <person name="Barry K."/>
            <person name="Falciatore A."/>
            <person name="Ferrante M."/>
            <person name="Fortunato A.E."/>
            <person name="Gloeckner G."/>
            <person name="Gruber A."/>
            <person name="Hipkin R."/>
            <person name="Janech M."/>
            <person name="Kroth P."/>
            <person name="Leese F."/>
            <person name="Lindquist E."/>
            <person name="Lyon B.R."/>
            <person name="Martin J."/>
            <person name="Mayer C."/>
            <person name="Parker M."/>
            <person name="Quesneville H."/>
            <person name="Raymond J."/>
            <person name="Uhlig C."/>
            <person name="Valentin K.U."/>
            <person name="Worden A.Z."/>
            <person name="Armbrust E.V."/>
            <person name="Bowler C."/>
            <person name="Green B."/>
            <person name="Moulton V."/>
            <person name="Van Oosterhout C."/>
            <person name="Grigoriev I."/>
        </authorList>
    </citation>
    <scope>NUCLEOTIDE SEQUENCE [LARGE SCALE GENOMIC DNA]</scope>
    <source>
        <strain evidence="10 11">CCMP1102</strain>
    </source>
</reference>
<evidence type="ECO:0000313" key="10">
    <source>
        <dbReference type="EMBL" id="OEU11337.1"/>
    </source>
</evidence>
<dbReference type="Pfam" id="PF01494">
    <property type="entry name" value="FAD_binding_3"/>
    <property type="match status" value="1"/>
</dbReference>
<dbReference type="GO" id="GO:0004502">
    <property type="term" value="F:kynurenine 3-monooxygenase activity"/>
    <property type="evidence" value="ECO:0007669"/>
    <property type="project" value="TreeGrafter"/>
</dbReference>
<name>A0A1E7EZP8_9STRA</name>
<dbReference type="PANTHER" id="PTHR46028">
    <property type="entry name" value="KYNURENINE 3-MONOOXYGENASE"/>
    <property type="match status" value="1"/>
</dbReference>
<evidence type="ECO:0000313" key="11">
    <source>
        <dbReference type="Proteomes" id="UP000095751"/>
    </source>
</evidence>
<dbReference type="KEGG" id="fcy:FRACYDRAFT_192784"/>
<evidence type="ECO:0000256" key="8">
    <source>
        <dbReference type="SAM" id="SignalP"/>
    </source>
</evidence>
<dbReference type="GO" id="GO:0070189">
    <property type="term" value="P:kynurenine metabolic process"/>
    <property type="evidence" value="ECO:0007669"/>
    <property type="project" value="TreeGrafter"/>
</dbReference>
<evidence type="ECO:0000256" key="3">
    <source>
        <dbReference type="ARBA" id="ARBA00022827"/>
    </source>
</evidence>
<dbReference type="PANTHER" id="PTHR46028:SF2">
    <property type="entry name" value="KYNURENINE 3-MONOOXYGENASE"/>
    <property type="match status" value="1"/>
</dbReference>
<keyword evidence="5" id="KW-0560">Oxidoreductase</keyword>
<dbReference type="Pfam" id="PF13450">
    <property type="entry name" value="NAD_binding_8"/>
    <property type="match status" value="1"/>
</dbReference>
<proteinExistence type="predicted"/>
<keyword evidence="2" id="KW-0285">Flavoprotein</keyword>
<sequence>MSLAAVLLLLVAVSVQAFPTTGNHHHPRSVSTSTSTSSSTSILHSDVGDVVGSASGDHDEHEREKAIVVGGGPVGLSAALVLANRGYDVSLFEATSTDEIKTFNPALAYLYNINDRGQTFTTMFPTSIHEKLVEWSVASTDTGFMVASGDGKEDIQFPKLPNFGVTTPSYWIPRHKMTVLMWNAVDEHNNNKARAGDNNNNNNSNNLVGNINYEQGVSCVNVYPSSSPSDNNNENDSRNCNRNLISVGKLVVGADGIRSKVRECLKKRTGLFGSWHYKERKFQIRKWASPATGLKLKVLQVPTNKYSLIDSDGTKIATNNTDFVVVRGKNNGPLDNLNLGCLPVQDSLAIRQANCITRPNHVLWTMNTGDEVKAWFKDNYRSRLDLDDLISDHEWDRFAKAKGNTFPPCQYSPGLQASSDNGECGVVLLGDAAHAFSPDIGQGINAGLMDVVQFDKILAKTHNDDDRSVEGSLGRALTEYERIQAPETRALIRLARFGSPYQYNQPLRKDRLGKKLWTVNIAMRVILNKVTMGIFPKPMILNASSNKMTYRKLVRQADMGTAVLMSVLAFSLFKLFARTIL</sequence>
<keyword evidence="6" id="KW-0503">Monooxygenase</keyword>
<evidence type="ECO:0000256" key="5">
    <source>
        <dbReference type="ARBA" id="ARBA00023002"/>
    </source>
</evidence>
<feature type="chain" id="PRO_5009192440" description="FAD-binding domain-containing protein" evidence="8">
    <location>
        <begin position="18"/>
        <end position="581"/>
    </location>
</feature>
<dbReference type="GO" id="GO:0071949">
    <property type="term" value="F:FAD binding"/>
    <property type="evidence" value="ECO:0007669"/>
    <property type="project" value="InterPro"/>
</dbReference>
<dbReference type="PRINTS" id="PR00420">
    <property type="entry name" value="RNGMNOXGNASE"/>
</dbReference>
<dbReference type="InterPro" id="IPR002938">
    <property type="entry name" value="FAD-bd"/>
</dbReference>
<evidence type="ECO:0000256" key="1">
    <source>
        <dbReference type="ARBA" id="ARBA00001974"/>
    </source>
</evidence>